<accession>A0A418PMC1</accession>
<organism evidence="2 3">
    <name type="scientific">Algoriphagus lacus</name>
    <dbReference type="NCBI Taxonomy" id="2056311"/>
    <lineage>
        <taxon>Bacteria</taxon>
        <taxon>Pseudomonadati</taxon>
        <taxon>Bacteroidota</taxon>
        <taxon>Cytophagia</taxon>
        <taxon>Cytophagales</taxon>
        <taxon>Cyclobacteriaceae</taxon>
        <taxon>Algoriphagus</taxon>
    </lineage>
</organism>
<dbReference type="Proteomes" id="UP000283522">
    <property type="component" value="Unassembled WGS sequence"/>
</dbReference>
<evidence type="ECO:0000313" key="2">
    <source>
        <dbReference type="EMBL" id="RIW12689.1"/>
    </source>
</evidence>
<sequence length="66" mass="7893">MSLIHIKDFTTHLLPEEKHRVMVYNLAYSAITIVLLPSFYNILFIHIKDFTKHLNQKEGTIYYKIK</sequence>
<comment type="caution">
    <text evidence="2">The sequence shown here is derived from an EMBL/GenBank/DDBJ whole genome shotgun (WGS) entry which is preliminary data.</text>
</comment>
<gene>
    <name evidence="2" type="ORF">D0X99_17975</name>
</gene>
<keyword evidence="1" id="KW-1133">Transmembrane helix</keyword>
<keyword evidence="1" id="KW-0812">Transmembrane</keyword>
<evidence type="ECO:0000313" key="3">
    <source>
        <dbReference type="Proteomes" id="UP000283522"/>
    </source>
</evidence>
<reference evidence="2 3" key="1">
    <citation type="submission" date="2018-09" db="EMBL/GenBank/DDBJ databases">
        <authorList>
            <person name="Wang X."/>
            <person name="Du Z."/>
        </authorList>
    </citation>
    <scope>NUCLEOTIDE SEQUENCE [LARGE SCALE GENOMIC DNA]</scope>
    <source>
        <strain evidence="2 3">N3</strain>
    </source>
</reference>
<dbReference type="EMBL" id="QXML01000012">
    <property type="protein sequence ID" value="RIW12689.1"/>
    <property type="molecule type" value="Genomic_DNA"/>
</dbReference>
<dbReference type="AlphaFoldDB" id="A0A418PMC1"/>
<name>A0A418PMC1_9BACT</name>
<keyword evidence="3" id="KW-1185">Reference proteome</keyword>
<evidence type="ECO:0000256" key="1">
    <source>
        <dbReference type="SAM" id="Phobius"/>
    </source>
</evidence>
<keyword evidence="1" id="KW-0472">Membrane</keyword>
<proteinExistence type="predicted"/>
<protein>
    <submittedName>
        <fullName evidence="2">Uncharacterized protein</fullName>
    </submittedName>
</protein>
<feature type="transmembrane region" description="Helical" evidence="1">
    <location>
        <begin position="26"/>
        <end position="47"/>
    </location>
</feature>